<dbReference type="OrthoDB" id="9795622at2"/>
<proteinExistence type="predicted"/>
<dbReference type="PANTHER" id="PTHR46211">
    <property type="entry name" value="GLYCEROPHOSPHORYL DIESTER PHOSPHODIESTERASE"/>
    <property type="match status" value="1"/>
</dbReference>
<dbReference type="GO" id="GO:0006629">
    <property type="term" value="P:lipid metabolic process"/>
    <property type="evidence" value="ECO:0007669"/>
    <property type="project" value="InterPro"/>
</dbReference>
<dbReference type="RefSeq" id="WP_136734753.1">
    <property type="nucleotide sequence ID" value="NZ_SWDB01000007.1"/>
</dbReference>
<name>A0A4U1B865_9GAMM</name>
<sequence length="251" mass="28299">MLVFAHRGASGHEPENTLLAIKRALAMQVDAIEIDVHLLADGELIVTHDRWLKSQLKPLKRIRDLTLAQIKLIDVGKGQAAPTLNEVLECINGECLVNIELKAERTVIPMMKVMDEAIARWNFQPSQFLFSSFNHHLLFELKTLNSHLNTGALTASCPLDYASFAQRLNAYSVHIDIDFVNQDFVDDAHRRGLKVFVYTVDNEEDIVEMHHLGVDGIFSNYPTRSLIKVAHLQSQQVPGLNPMLANTRLQD</sequence>
<dbReference type="Pfam" id="PF03009">
    <property type="entry name" value="GDPD"/>
    <property type="match status" value="1"/>
</dbReference>
<feature type="domain" description="GP-PDE" evidence="1">
    <location>
        <begin position="1"/>
        <end position="229"/>
    </location>
</feature>
<gene>
    <name evidence="2" type="ORF">E8M12_03785</name>
</gene>
<dbReference type="PANTHER" id="PTHR46211:SF1">
    <property type="entry name" value="GLYCEROPHOSPHODIESTER PHOSPHODIESTERASE, CYTOPLASMIC"/>
    <property type="match status" value="1"/>
</dbReference>
<evidence type="ECO:0000259" key="1">
    <source>
        <dbReference type="PROSITE" id="PS51704"/>
    </source>
</evidence>
<dbReference type="PROSITE" id="PS51704">
    <property type="entry name" value="GP_PDE"/>
    <property type="match status" value="1"/>
</dbReference>
<protein>
    <submittedName>
        <fullName evidence="2">Glycerophosphodiester phosphodiesterase</fullName>
    </submittedName>
</protein>
<dbReference type="GO" id="GO:0008081">
    <property type="term" value="F:phosphoric diester hydrolase activity"/>
    <property type="evidence" value="ECO:0007669"/>
    <property type="project" value="InterPro"/>
</dbReference>
<dbReference type="Gene3D" id="3.20.20.190">
    <property type="entry name" value="Phosphatidylinositol (PI) phosphodiesterase"/>
    <property type="match status" value="1"/>
</dbReference>
<comment type="caution">
    <text evidence="2">The sequence shown here is derived from an EMBL/GenBank/DDBJ whole genome shotgun (WGS) entry which is preliminary data.</text>
</comment>
<organism evidence="2 3">
    <name type="scientific">Thalassotalea mangrovi</name>
    <dbReference type="NCBI Taxonomy" id="2572245"/>
    <lineage>
        <taxon>Bacteria</taxon>
        <taxon>Pseudomonadati</taxon>
        <taxon>Pseudomonadota</taxon>
        <taxon>Gammaproteobacteria</taxon>
        <taxon>Alteromonadales</taxon>
        <taxon>Colwelliaceae</taxon>
        <taxon>Thalassotalea</taxon>
    </lineage>
</organism>
<dbReference type="CDD" id="cd08556">
    <property type="entry name" value="GDPD"/>
    <property type="match status" value="1"/>
</dbReference>
<evidence type="ECO:0000313" key="3">
    <source>
        <dbReference type="Proteomes" id="UP000307999"/>
    </source>
</evidence>
<dbReference type="AlphaFoldDB" id="A0A4U1B865"/>
<accession>A0A4U1B865</accession>
<dbReference type="Proteomes" id="UP000307999">
    <property type="component" value="Unassembled WGS sequence"/>
</dbReference>
<dbReference type="InterPro" id="IPR017946">
    <property type="entry name" value="PLC-like_Pdiesterase_TIM-brl"/>
</dbReference>
<dbReference type="SUPFAM" id="SSF51695">
    <property type="entry name" value="PLC-like phosphodiesterases"/>
    <property type="match status" value="1"/>
</dbReference>
<evidence type="ECO:0000313" key="2">
    <source>
        <dbReference type="EMBL" id="TKB46686.1"/>
    </source>
</evidence>
<reference evidence="2 3" key="1">
    <citation type="submission" date="2019-04" db="EMBL/GenBank/DDBJ databases">
        <title>Thalassotalea guangxiensis sp. nov., isolated from sediment of the coastal wetland.</title>
        <authorList>
            <person name="Zheng S."/>
            <person name="Zhang D."/>
        </authorList>
    </citation>
    <scope>NUCLEOTIDE SEQUENCE [LARGE SCALE GENOMIC DNA]</scope>
    <source>
        <strain evidence="2 3">ZS-4</strain>
    </source>
</reference>
<dbReference type="InterPro" id="IPR030395">
    <property type="entry name" value="GP_PDE_dom"/>
</dbReference>
<keyword evidence="3" id="KW-1185">Reference proteome</keyword>
<dbReference type="EMBL" id="SWDB01000007">
    <property type="protein sequence ID" value="TKB46686.1"/>
    <property type="molecule type" value="Genomic_DNA"/>
</dbReference>